<dbReference type="Gene3D" id="1.20.1280.50">
    <property type="match status" value="1"/>
</dbReference>
<proteinExistence type="predicted"/>
<dbReference type="SUPFAM" id="SSF81383">
    <property type="entry name" value="F-box domain"/>
    <property type="match status" value="1"/>
</dbReference>
<protein>
    <recommendedName>
        <fullName evidence="1">F-box domain-containing protein</fullName>
    </recommendedName>
</protein>
<dbReference type="InterPro" id="IPR036047">
    <property type="entry name" value="F-box-like_dom_sf"/>
</dbReference>
<evidence type="ECO:0000313" key="2">
    <source>
        <dbReference type="EMBL" id="CAK0764792.1"/>
    </source>
</evidence>
<dbReference type="InterPro" id="IPR001810">
    <property type="entry name" value="F-box_dom"/>
</dbReference>
<dbReference type="AlphaFoldDB" id="A0AAV1I281"/>
<dbReference type="Proteomes" id="UP001314263">
    <property type="component" value="Unassembled WGS sequence"/>
</dbReference>
<name>A0AAV1I281_9CHLO</name>
<organism evidence="2 3">
    <name type="scientific">Coccomyxa viridis</name>
    <dbReference type="NCBI Taxonomy" id="1274662"/>
    <lineage>
        <taxon>Eukaryota</taxon>
        <taxon>Viridiplantae</taxon>
        <taxon>Chlorophyta</taxon>
        <taxon>core chlorophytes</taxon>
        <taxon>Trebouxiophyceae</taxon>
        <taxon>Trebouxiophyceae incertae sedis</taxon>
        <taxon>Coccomyxaceae</taxon>
        <taxon>Coccomyxa</taxon>
    </lineage>
</organism>
<evidence type="ECO:0000313" key="3">
    <source>
        <dbReference type="Proteomes" id="UP001314263"/>
    </source>
</evidence>
<gene>
    <name evidence="2" type="ORF">CVIRNUC_003194</name>
</gene>
<comment type="caution">
    <text evidence="2">The sequence shown here is derived from an EMBL/GenBank/DDBJ whole genome shotgun (WGS) entry which is preliminary data.</text>
</comment>
<evidence type="ECO:0000259" key="1">
    <source>
        <dbReference type="PROSITE" id="PS50181"/>
    </source>
</evidence>
<dbReference type="Pfam" id="PF12937">
    <property type="entry name" value="F-box-like"/>
    <property type="match status" value="1"/>
</dbReference>
<accession>A0AAV1I281</accession>
<keyword evidence="3" id="KW-1185">Reference proteome</keyword>
<feature type="domain" description="F-box" evidence="1">
    <location>
        <begin position="10"/>
        <end position="56"/>
    </location>
</feature>
<reference evidence="2 3" key="1">
    <citation type="submission" date="2023-10" db="EMBL/GenBank/DDBJ databases">
        <authorList>
            <person name="Maclean D."/>
            <person name="Macfadyen A."/>
        </authorList>
    </citation>
    <scope>NUCLEOTIDE SEQUENCE [LARGE SCALE GENOMIC DNA]</scope>
</reference>
<dbReference type="PROSITE" id="PS50181">
    <property type="entry name" value="FBOX"/>
    <property type="match status" value="1"/>
</dbReference>
<dbReference type="EMBL" id="CAUYUE010000004">
    <property type="protein sequence ID" value="CAK0764792.1"/>
    <property type="molecule type" value="Genomic_DNA"/>
</dbReference>
<sequence length="456" mass="49485">MHSSEAEMSSISIVDLPEALLFDIFRRLDRHAICNAAQTCSTLLKMAGNSRWWETQHFVSEDKLMTAARLCLSRALHLPPQIFHMEDDSSRSTAFPLSVHFNNLRGLLAIPHMEGVVATVCDEISGQIRHTTSSRGLSLAHAGSPAALFSLVRPERASIRFSLNTRRSLSAILQGFGEFGWPEVEGERTAAGSFPSQWTYSLREKLLDPSNEPILSRSGARGGLHAVSVTAVLGSSEKACALNSLLEGAMQCIKAANFPEDSLPTLESWLGPPEALAVHSTQRDIELMLVLRQVFPAGKVMDLGAEAYKAIKALARDVVAALQSHCIQFGSALMPSAGMSGPNGLAELAAHVPHFQASGDSNTLASSDCSPDNHGLMNRSFTDVDSIPDRQWASEVSPDSLDGTDTGMGPDHTLTAKRRLKARLHLEVLRVLLWCFNVVGFNLKIQPEANVPYICV</sequence>